<dbReference type="InterPro" id="IPR016138">
    <property type="entry name" value="Ribosome_inactivat_prot_sub1"/>
</dbReference>
<comment type="similarity">
    <text evidence="1">Belongs to the ribosome-inactivating protein family.</text>
</comment>
<dbReference type="GO" id="GO:0030598">
    <property type="term" value="F:rRNA N-glycosylase activity"/>
    <property type="evidence" value="ECO:0007669"/>
    <property type="project" value="UniProtKB-EC"/>
</dbReference>
<sequence length="274" mass="31012">MADADPPPPPRYDFSGSCKREHRRCYNLLIRDTRGRLTAPERVLSYTYTEHGKETTRTIAVLPGVAPTVTYDTALASDGTEILVRCQAFSNYLLGFRRNTEGARWFYFTEFAEHFPGGQDLGYEGNYDTLGASSLGPFEWKEAITALGAAQAENRNPLRPHLGVLIYMYPEAVRSETVFGKMQYAMIFGVRLSSDLVRDILSHVRQWNQRGKHLQALYRNGNYQLPLAQTLFALLGLSRDNDSPPLPDADLQKQSKRMFIKDMAMMKMAADADR</sequence>
<keyword evidence="1" id="KW-0800">Toxin</keyword>
<protein>
    <recommendedName>
        <fullName evidence="1">rRNA N-glycosylase</fullName>
        <ecNumber evidence="1">3.2.2.22</ecNumber>
    </recommendedName>
</protein>
<dbReference type="InterPro" id="IPR036041">
    <property type="entry name" value="Ribosome-inact_prot_sf"/>
</dbReference>
<dbReference type="GO" id="GO:0006952">
    <property type="term" value="P:defense response"/>
    <property type="evidence" value="ECO:0007669"/>
    <property type="project" value="UniProtKB-KW"/>
</dbReference>
<dbReference type="EC" id="3.2.2.22" evidence="1"/>
<dbReference type="GO" id="GO:0017148">
    <property type="term" value="P:negative regulation of translation"/>
    <property type="evidence" value="ECO:0007669"/>
    <property type="project" value="UniProtKB-KW"/>
</dbReference>
<dbReference type="SUPFAM" id="SSF56371">
    <property type="entry name" value="Ribosome inactivating proteins (RIP)"/>
    <property type="match status" value="1"/>
</dbReference>
<gene>
    <name evidence="2" type="ORF">Tsubulata_029769</name>
</gene>
<reference evidence="2" key="1">
    <citation type="submission" date="2022-02" db="EMBL/GenBank/DDBJ databases">
        <authorList>
            <person name="Henning P.M."/>
            <person name="McCubbin A.G."/>
            <person name="Shore J.S."/>
        </authorList>
    </citation>
    <scope>NUCLEOTIDE SEQUENCE</scope>
    <source>
        <strain evidence="2">F60SS</strain>
        <tissue evidence="2">Leaves</tissue>
    </source>
</reference>
<dbReference type="InterPro" id="IPR001574">
    <property type="entry name" value="Ribosome_inactivat_prot"/>
</dbReference>
<evidence type="ECO:0000256" key="1">
    <source>
        <dbReference type="RuleBase" id="RU004915"/>
    </source>
</evidence>
<dbReference type="Pfam" id="PF00161">
    <property type="entry name" value="RIP"/>
    <property type="match status" value="1"/>
</dbReference>
<comment type="catalytic activity">
    <reaction evidence="1">
        <text>Endohydrolysis of the N-glycosidic bond at one specific adenosine on the 28S rRNA.</text>
        <dbReference type="EC" id="3.2.2.22"/>
    </reaction>
</comment>
<dbReference type="GO" id="GO:0090729">
    <property type="term" value="F:toxin activity"/>
    <property type="evidence" value="ECO:0007669"/>
    <property type="project" value="UniProtKB-KW"/>
</dbReference>
<accession>A0A9Q0IWX9</accession>
<evidence type="ECO:0000313" key="3">
    <source>
        <dbReference type="Proteomes" id="UP001141552"/>
    </source>
</evidence>
<keyword evidence="1" id="KW-0378">Hydrolase</keyword>
<dbReference type="Gene3D" id="3.40.420.10">
    <property type="entry name" value="Ricin (A subunit), domain 1"/>
    <property type="match status" value="1"/>
</dbReference>
<evidence type="ECO:0000313" key="2">
    <source>
        <dbReference type="EMBL" id="KAJ4822346.1"/>
    </source>
</evidence>
<dbReference type="AlphaFoldDB" id="A0A9Q0IWX9"/>
<name>A0A9Q0IWX9_9ROSI</name>
<dbReference type="Proteomes" id="UP001141552">
    <property type="component" value="Unassembled WGS sequence"/>
</dbReference>
<keyword evidence="3" id="KW-1185">Reference proteome</keyword>
<proteinExistence type="inferred from homology"/>
<keyword evidence="1" id="KW-0652">Protein synthesis inhibitor</keyword>
<reference evidence="2" key="2">
    <citation type="journal article" date="2023" name="Plants (Basel)">
        <title>Annotation of the Turnera subulata (Passifloraceae) Draft Genome Reveals the S-Locus Evolved after the Divergence of Turneroideae from Passifloroideae in a Stepwise Manner.</title>
        <authorList>
            <person name="Henning P.M."/>
            <person name="Roalson E.H."/>
            <person name="Mir W."/>
            <person name="McCubbin A.G."/>
            <person name="Shore J.S."/>
        </authorList>
    </citation>
    <scope>NUCLEOTIDE SEQUENCE</scope>
    <source>
        <strain evidence="2">F60SS</strain>
    </source>
</reference>
<keyword evidence="1" id="KW-0611">Plant defense</keyword>
<organism evidence="2 3">
    <name type="scientific">Turnera subulata</name>
    <dbReference type="NCBI Taxonomy" id="218843"/>
    <lineage>
        <taxon>Eukaryota</taxon>
        <taxon>Viridiplantae</taxon>
        <taxon>Streptophyta</taxon>
        <taxon>Embryophyta</taxon>
        <taxon>Tracheophyta</taxon>
        <taxon>Spermatophyta</taxon>
        <taxon>Magnoliopsida</taxon>
        <taxon>eudicotyledons</taxon>
        <taxon>Gunneridae</taxon>
        <taxon>Pentapetalae</taxon>
        <taxon>rosids</taxon>
        <taxon>fabids</taxon>
        <taxon>Malpighiales</taxon>
        <taxon>Passifloraceae</taxon>
        <taxon>Turnera</taxon>
    </lineage>
</organism>
<dbReference type="EMBL" id="JAKUCV010007700">
    <property type="protein sequence ID" value="KAJ4822346.1"/>
    <property type="molecule type" value="Genomic_DNA"/>
</dbReference>
<comment type="caution">
    <text evidence="2">The sequence shown here is derived from an EMBL/GenBank/DDBJ whole genome shotgun (WGS) entry which is preliminary data.</text>
</comment>